<evidence type="ECO:0000313" key="1">
    <source>
        <dbReference type="EMBL" id="KAL1272431.1"/>
    </source>
</evidence>
<accession>A0ABR3N6J3</accession>
<comment type="caution">
    <text evidence="1">The sequence shown here is derived from an EMBL/GenBank/DDBJ whole genome shotgun (WGS) entry which is preliminary data.</text>
</comment>
<proteinExistence type="predicted"/>
<gene>
    <name evidence="1" type="ORF">QQF64_028293</name>
</gene>
<protein>
    <submittedName>
        <fullName evidence="1">Uncharacterized protein</fullName>
    </submittedName>
</protein>
<keyword evidence="2" id="KW-1185">Reference proteome</keyword>
<dbReference type="Proteomes" id="UP001558613">
    <property type="component" value="Unassembled WGS sequence"/>
</dbReference>
<evidence type="ECO:0000313" key="2">
    <source>
        <dbReference type="Proteomes" id="UP001558613"/>
    </source>
</evidence>
<reference evidence="1 2" key="1">
    <citation type="submission" date="2023-09" db="EMBL/GenBank/DDBJ databases">
        <authorList>
            <person name="Wang M."/>
        </authorList>
    </citation>
    <scope>NUCLEOTIDE SEQUENCE [LARGE SCALE GENOMIC DNA]</scope>
    <source>
        <strain evidence="1">GT-2023</strain>
        <tissue evidence="1">Liver</tissue>
    </source>
</reference>
<name>A0ABR3N6J3_9TELE</name>
<dbReference type="EMBL" id="JAYMGO010000006">
    <property type="protein sequence ID" value="KAL1272431.1"/>
    <property type="molecule type" value="Genomic_DNA"/>
</dbReference>
<organism evidence="1 2">
    <name type="scientific">Cirrhinus molitorella</name>
    <name type="common">mud carp</name>
    <dbReference type="NCBI Taxonomy" id="172907"/>
    <lineage>
        <taxon>Eukaryota</taxon>
        <taxon>Metazoa</taxon>
        <taxon>Chordata</taxon>
        <taxon>Craniata</taxon>
        <taxon>Vertebrata</taxon>
        <taxon>Euteleostomi</taxon>
        <taxon>Actinopterygii</taxon>
        <taxon>Neopterygii</taxon>
        <taxon>Teleostei</taxon>
        <taxon>Ostariophysi</taxon>
        <taxon>Cypriniformes</taxon>
        <taxon>Cyprinidae</taxon>
        <taxon>Labeoninae</taxon>
        <taxon>Labeonini</taxon>
        <taxon>Cirrhinus</taxon>
    </lineage>
</organism>
<sequence>MRHECTSRNVILTTGVLCETHSTDCLHAFIHSSISESSLHAVVARGHQLFQSISCRWLQKTLNVEFTSVNIVNTRGTRADADEMRLNVWH</sequence>